<comment type="similarity">
    <text evidence="2">Belongs to the PC-esterase family. TBL subfamily.</text>
</comment>
<evidence type="ECO:0000256" key="2">
    <source>
        <dbReference type="ARBA" id="ARBA00007727"/>
    </source>
</evidence>
<dbReference type="Gramene" id="TKW20917">
    <property type="protein sequence ID" value="TKW20917"/>
    <property type="gene ID" value="SEVIR_4G196900v2"/>
</dbReference>
<dbReference type="Proteomes" id="UP000298652">
    <property type="component" value="Chromosome 4"/>
</dbReference>
<keyword evidence="5" id="KW-0735">Signal-anchor</keyword>
<keyword evidence="3" id="KW-0808">Transferase</keyword>
<keyword evidence="13" id="KW-1185">Reference proteome</keyword>
<gene>
    <name evidence="12" type="ORF">SEVIR_4G196900v2</name>
</gene>
<comment type="subcellular location">
    <subcellularLocation>
        <location evidence="1">Golgi apparatus membrane</location>
        <topology evidence="1">Single-pass type II membrane protein</topology>
    </subcellularLocation>
</comment>
<protein>
    <submittedName>
        <fullName evidence="12">Uncharacterized protein</fullName>
    </submittedName>
</protein>
<dbReference type="PANTHER" id="PTHR32285">
    <property type="entry name" value="PROTEIN TRICHOME BIREFRINGENCE-LIKE 9-RELATED"/>
    <property type="match status" value="1"/>
</dbReference>
<dbReference type="OMA" id="MDTTHAS"/>
<evidence type="ECO:0000259" key="10">
    <source>
        <dbReference type="Pfam" id="PF13839"/>
    </source>
</evidence>
<dbReference type="InterPro" id="IPR029962">
    <property type="entry name" value="TBL"/>
</dbReference>
<feature type="domain" description="Trichome birefringence-like N-terminal" evidence="11">
    <location>
        <begin position="101"/>
        <end position="154"/>
    </location>
</feature>
<evidence type="ECO:0000259" key="11">
    <source>
        <dbReference type="Pfam" id="PF14416"/>
    </source>
</evidence>
<evidence type="ECO:0000256" key="5">
    <source>
        <dbReference type="ARBA" id="ARBA00022968"/>
    </source>
</evidence>
<keyword evidence="4 9" id="KW-0812">Transmembrane</keyword>
<dbReference type="InterPro" id="IPR026057">
    <property type="entry name" value="TBL_C"/>
</dbReference>
<dbReference type="GO" id="GO:1990538">
    <property type="term" value="F:xylan O-acetyltransferase activity"/>
    <property type="evidence" value="ECO:0007669"/>
    <property type="project" value="UniProtKB-ARBA"/>
</dbReference>
<evidence type="ECO:0000313" key="13">
    <source>
        <dbReference type="Proteomes" id="UP000298652"/>
    </source>
</evidence>
<dbReference type="InterPro" id="IPR025846">
    <property type="entry name" value="TBL_N"/>
</dbReference>
<evidence type="ECO:0000256" key="9">
    <source>
        <dbReference type="SAM" id="Phobius"/>
    </source>
</evidence>
<accession>A0A4U6VAH3</accession>
<feature type="transmembrane region" description="Helical" evidence="9">
    <location>
        <begin position="37"/>
        <end position="60"/>
    </location>
</feature>
<feature type="domain" description="Trichome birefringence-like C-terminal" evidence="10">
    <location>
        <begin position="155"/>
        <end position="443"/>
    </location>
</feature>
<dbReference type="AlphaFoldDB" id="A0A4U6VAH3"/>
<keyword evidence="6 9" id="KW-1133">Transmembrane helix</keyword>
<name>A0A4U6VAH3_SETVI</name>
<sequence length="450" mass="49590">MQQAKAAEQQRRGGGGHLRQRLLGIASDLPVHKLQLAATPAAASLLPALAVAALLLLLAAARRAPASSFLDAYRSGVAIVSTPSTPPRGAAAAAAARVPRGCDIFRPGEWVPDDDAPYYTNLTCPLIQEHQNCMKYGRPDTGFLRWRWRPAGCELPRFDAAAFLDAVRDTSMAFVGDSLARNHMQSLMCLLSKVAYPKDISKTTHPEFRTMHYESHNFTVAIFWSPFLVRGYQPDPRRHMWDIHLDEPDAAWASGIAGFDRVVLSAANWFTRPAMFYESGRVVGCHYCLAPGVPDLTHRHSLRMAFRAALRVLVAGFNGTVIVRTLSPTSHFEGGAWDRGGDCRRTRPLTAGEVRMGGLDLDYHTAQVEEFARAKAEVEASGSGGRGPRLVLMDTTPAMVLRPDGHPSRYGHWAHENVTLYNDCVHWCLPGPIDAWNEMLLQMLLPDHPS</sequence>
<dbReference type="Pfam" id="PF13839">
    <property type="entry name" value="PC-Esterase"/>
    <property type="match status" value="1"/>
</dbReference>
<proteinExistence type="inferred from homology"/>
<evidence type="ECO:0000256" key="1">
    <source>
        <dbReference type="ARBA" id="ARBA00004323"/>
    </source>
</evidence>
<evidence type="ECO:0000256" key="3">
    <source>
        <dbReference type="ARBA" id="ARBA00022679"/>
    </source>
</evidence>
<dbReference type="EMBL" id="CM016555">
    <property type="protein sequence ID" value="TKW20917.1"/>
    <property type="molecule type" value="Genomic_DNA"/>
</dbReference>
<dbReference type="Pfam" id="PF14416">
    <property type="entry name" value="PMR5N"/>
    <property type="match status" value="1"/>
</dbReference>
<evidence type="ECO:0000256" key="6">
    <source>
        <dbReference type="ARBA" id="ARBA00022989"/>
    </source>
</evidence>
<dbReference type="GO" id="GO:0000139">
    <property type="term" value="C:Golgi membrane"/>
    <property type="evidence" value="ECO:0007669"/>
    <property type="project" value="UniProtKB-SubCell"/>
</dbReference>
<evidence type="ECO:0000313" key="12">
    <source>
        <dbReference type="EMBL" id="TKW20917.1"/>
    </source>
</evidence>
<keyword evidence="7" id="KW-0333">Golgi apparatus</keyword>
<dbReference type="PANTHER" id="PTHR32285:SF272">
    <property type="entry name" value="OS06G0273200 PROTEIN"/>
    <property type="match status" value="1"/>
</dbReference>
<reference evidence="12" key="1">
    <citation type="submission" date="2019-03" db="EMBL/GenBank/DDBJ databases">
        <title>WGS assembly of Setaria viridis.</title>
        <authorList>
            <person name="Huang P."/>
            <person name="Jenkins J."/>
            <person name="Grimwood J."/>
            <person name="Barry K."/>
            <person name="Healey A."/>
            <person name="Mamidi S."/>
            <person name="Sreedasyam A."/>
            <person name="Shu S."/>
            <person name="Feldman M."/>
            <person name="Wu J."/>
            <person name="Yu Y."/>
            <person name="Chen C."/>
            <person name="Johnson J."/>
            <person name="Rokhsar D."/>
            <person name="Baxter I."/>
            <person name="Schmutz J."/>
            <person name="Brutnell T."/>
            <person name="Kellogg E."/>
        </authorList>
    </citation>
    <scope>NUCLEOTIDE SEQUENCE [LARGE SCALE GENOMIC DNA]</scope>
</reference>
<evidence type="ECO:0000256" key="7">
    <source>
        <dbReference type="ARBA" id="ARBA00023034"/>
    </source>
</evidence>
<evidence type="ECO:0000256" key="8">
    <source>
        <dbReference type="ARBA" id="ARBA00023136"/>
    </source>
</evidence>
<evidence type="ECO:0000256" key="4">
    <source>
        <dbReference type="ARBA" id="ARBA00022692"/>
    </source>
</evidence>
<organism evidence="12 13">
    <name type="scientific">Setaria viridis</name>
    <name type="common">Green bristlegrass</name>
    <name type="synonym">Setaria italica subsp. viridis</name>
    <dbReference type="NCBI Taxonomy" id="4556"/>
    <lineage>
        <taxon>Eukaryota</taxon>
        <taxon>Viridiplantae</taxon>
        <taxon>Streptophyta</taxon>
        <taxon>Embryophyta</taxon>
        <taxon>Tracheophyta</taxon>
        <taxon>Spermatophyta</taxon>
        <taxon>Magnoliopsida</taxon>
        <taxon>Liliopsida</taxon>
        <taxon>Poales</taxon>
        <taxon>Poaceae</taxon>
        <taxon>PACMAD clade</taxon>
        <taxon>Panicoideae</taxon>
        <taxon>Panicodae</taxon>
        <taxon>Paniceae</taxon>
        <taxon>Cenchrinae</taxon>
        <taxon>Setaria</taxon>
    </lineage>
</organism>
<keyword evidence="8 9" id="KW-0472">Membrane</keyword>